<dbReference type="Gene3D" id="3.40.50.300">
    <property type="entry name" value="P-loop containing nucleotide triphosphate hydrolases"/>
    <property type="match status" value="1"/>
</dbReference>
<name>A0A1N5UIT4_9ARCH</name>
<evidence type="ECO:0000313" key="2">
    <source>
        <dbReference type="Proteomes" id="UP000195607"/>
    </source>
</evidence>
<dbReference type="GeneID" id="41588242"/>
<organism evidence="1 2">
    <name type="scientific">Cuniculiplasma divulgatum</name>
    <dbReference type="NCBI Taxonomy" id="1673428"/>
    <lineage>
        <taxon>Archaea</taxon>
        <taxon>Methanobacteriati</taxon>
        <taxon>Thermoplasmatota</taxon>
        <taxon>Thermoplasmata</taxon>
        <taxon>Thermoplasmatales</taxon>
        <taxon>Cuniculiplasmataceae</taxon>
        <taxon>Cuniculiplasma</taxon>
    </lineage>
</organism>
<dbReference type="InterPro" id="IPR027417">
    <property type="entry name" value="P-loop_NTPase"/>
</dbReference>
<dbReference type="RefSeq" id="WP_148689751.1">
    <property type="nucleotide sequence ID" value="NZ_LT671858.1"/>
</dbReference>
<accession>A0A1N5UIT4</accession>
<proteinExistence type="predicted"/>
<evidence type="ECO:0000313" key="1">
    <source>
        <dbReference type="EMBL" id="SIM60337.1"/>
    </source>
</evidence>
<dbReference type="Proteomes" id="UP000195607">
    <property type="component" value="Chromosome I"/>
</dbReference>
<gene>
    <name evidence="1" type="ORF">CSP5_0975</name>
</gene>
<dbReference type="EMBL" id="LT671858">
    <property type="protein sequence ID" value="SIM60337.1"/>
    <property type="molecule type" value="Genomic_DNA"/>
</dbReference>
<dbReference type="SUPFAM" id="SSF52540">
    <property type="entry name" value="P-loop containing nucleoside triphosphate hydrolases"/>
    <property type="match status" value="1"/>
</dbReference>
<reference evidence="1 2" key="1">
    <citation type="submission" date="2016-04" db="EMBL/GenBank/DDBJ databases">
        <authorList>
            <person name="Evans L.H."/>
            <person name="Alamgir A."/>
            <person name="Owens N."/>
            <person name="Weber N.D."/>
            <person name="Virtaneva K."/>
            <person name="Barbian K."/>
            <person name="Babar A."/>
            <person name="Rosenke K."/>
        </authorList>
    </citation>
    <scope>NUCLEOTIDE SEQUENCE [LARGE SCALE GENOMIC DNA]</scope>
    <source>
        <strain evidence="2">S5(T) (JCM 30642 \VKM B-2941)</strain>
    </source>
</reference>
<dbReference type="AlphaFoldDB" id="A0A1N5UIT4"/>
<sequence length="554" mass="63046">MKNEDLTFTFKNIGPIKKKGSIKNSNITILYGRPNSGKSFILRSLYSTLSVLDLKMRDLMKVYCQTYLNDLLISHIGNSLNNLAKTFNDVLEIMDRVSNVVNKEKIPLNNQESLNKVLFGTINEIIPELNLENSGDGLSYTISEEITIPISIESINKNLENTIVRFISSIIGVRSIKSFNINDDNLYNILKTEIGNLTYDSIAGKFGSSGMLYLTPRIQDSFKMSVEYSMLAVSSVNIKVKVTANILLRNTFVGPIDKNAKVHHKDEINLNQLTKSIVSQVRNVKISKYSLFEIREIPKAFSKSISMAMVDYFLAHMHSLIEFSSSISEVRFVPFGKTPLIISHRYFKNYNIFENNDLLYDSTEYIYRAFIDWIDFSEKMVSIEKDFPFDTFTVLQGNLSYDELTKRLFYTDNMNVKVDLKYASAMASEVSGILLLAKSMKNGLLIIEEPESQLHPSSQVIMALTLIVLSSMGKRIVFSTHSSIIGQVFYLLHKYKPNPEKIQTLIDNVMNVERKGSDKIEISDLAKQVSKSLQECEFDSYFVDRIKGVKKINL</sequence>
<protein>
    <submittedName>
        <fullName evidence="1">Predicted ATPase</fullName>
    </submittedName>
</protein>